<feature type="region of interest" description="Disordered" evidence="1">
    <location>
        <begin position="392"/>
        <end position="419"/>
    </location>
</feature>
<evidence type="ECO:0000313" key="3">
    <source>
        <dbReference type="Proteomes" id="UP000007266"/>
    </source>
</evidence>
<accession>A0A139W9N2</accession>
<dbReference type="AlphaFoldDB" id="A0A139W9N2"/>
<dbReference type="PANTHER" id="PTHR33244">
    <property type="entry name" value="INTEGRASE CATALYTIC DOMAIN-CONTAINING PROTEIN-RELATED"/>
    <property type="match status" value="1"/>
</dbReference>
<proteinExistence type="predicted"/>
<reference evidence="2 3" key="2">
    <citation type="journal article" date="2010" name="Nucleic Acids Res.">
        <title>BeetleBase in 2010: revisions to provide comprehensive genomic information for Tribolium castaneum.</title>
        <authorList>
            <person name="Kim H.S."/>
            <person name="Murphy T."/>
            <person name="Xia J."/>
            <person name="Caragea D."/>
            <person name="Park Y."/>
            <person name="Beeman R.W."/>
            <person name="Lorenzen M.D."/>
            <person name="Butcher S."/>
            <person name="Manak J.R."/>
            <person name="Brown S.J."/>
        </authorList>
    </citation>
    <scope>NUCLEOTIDE SEQUENCE [LARGE SCALE GENOMIC DNA]</scope>
    <source>
        <strain evidence="2 3">Georgia GA2</strain>
    </source>
</reference>
<evidence type="ECO:0000313" key="2">
    <source>
        <dbReference type="EMBL" id="KYB24606.1"/>
    </source>
</evidence>
<dbReference type="PANTHER" id="PTHR33244:SF7">
    <property type="entry name" value="THAP-TYPE DOMAIN-CONTAINING PROTEIN"/>
    <property type="match status" value="1"/>
</dbReference>
<dbReference type="Proteomes" id="UP000007266">
    <property type="component" value="Unassembled WGS sequence"/>
</dbReference>
<gene>
    <name evidence="2" type="primary">AUGUSTUS-3.0.2_34969</name>
    <name evidence="2" type="ORF">TcasGA2_TC034969</name>
</gene>
<reference evidence="2 3" key="1">
    <citation type="journal article" date="2008" name="Nature">
        <title>The genome of the model beetle and pest Tribolium castaneum.</title>
        <authorList>
            <consortium name="Tribolium Genome Sequencing Consortium"/>
            <person name="Richards S."/>
            <person name="Gibbs R.A."/>
            <person name="Weinstock G.M."/>
            <person name="Brown S.J."/>
            <person name="Denell R."/>
            <person name="Beeman R.W."/>
            <person name="Gibbs R."/>
            <person name="Beeman R.W."/>
            <person name="Brown S.J."/>
            <person name="Bucher G."/>
            <person name="Friedrich M."/>
            <person name="Grimmelikhuijzen C.J."/>
            <person name="Klingler M."/>
            <person name="Lorenzen M."/>
            <person name="Richards S."/>
            <person name="Roth S."/>
            <person name="Schroder R."/>
            <person name="Tautz D."/>
            <person name="Zdobnov E.M."/>
            <person name="Muzny D."/>
            <person name="Gibbs R.A."/>
            <person name="Weinstock G.M."/>
            <person name="Attaway T."/>
            <person name="Bell S."/>
            <person name="Buhay C.J."/>
            <person name="Chandrabose M.N."/>
            <person name="Chavez D."/>
            <person name="Clerk-Blankenburg K.P."/>
            <person name="Cree A."/>
            <person name="Dao M."/>
            <person name="Davis C."/>
            <person name="Chacko J."/>
            <person name="Dinh H."/>
            <person name="Dugan-Rocha S."/>
            <person name="Fowler G."/>
            <person name="Garner T.T."/>
            <person name="Garnes J."/>
            <person name="Gnirke A."/>
            <person name="Hawes A."/>
            <person name="Hernandez J."/>
            <person name="Hines S."/>
            <person name="Holder M."/>
            <person name="Hume J."/>
            <person name="Jhangiani S.N."/>
            <person name="Joshi V."/>
            <person name="Khan Z.M."/>
            <person name="Jackson L."/>
            <person name="Kovar C."/>
            <person name="Kowis A."/>
            <person name="Lee S."/>
            <person name="Lewis L.R."/>
            <person name="Margolis J."/>
            <person name="Morgan M."/>
            <person name="Nazareth L.V."/>
            <person name="Nguyen N."/>
            <person name="Okwuonu G."/>
            <person name="Parker D."/>
            <person name="Richards S."/>
            <person name="Ruiz S.J."/>
            <person name="Santibanez J."/>
            <person name="Savard J."/>
            <person name="Scherer S.E."/>
            <person name="Schneider B."/>
            <person name="Sodergren E."/>
            <person name="Tautz D."/>
            <person name="Vattahil S."/>
            <person name="Villasana D."/>
            <person name="White C.S."/>
            <person name="Wright R."/>
            <person name="Park Y."/>
            <person name="Beeman R.W."/>
            <person name="Lord J."/>
            <person name="Oppert B."/>
            <person name="Lorenzen M."/>
            <person name="Brown S."/>
            <person name="Wang L."/>
            <person name="Savard J."/>
            <person name="Tautz D."/>
            <person name="Richards S."/>
            <person name="Weinstock G."/>
            <person name="Gibbs R.A."/>
            <person name="Liu Y."/>
            <person name="Worley K."/>
            <person name="Weinstock G."/>
            <person name="Elsik C.G."/>
            <person name="Reese J.T."/>
            <person name="Elhaik E."/>
            <person name="Landan G."/>
            <person name="Graur D."/>
            <person name="Arensburger P."/>
            <person name="Atkinson P."/>
            <person name="Beeman R.W."/>
            <person name="Beidler J."/>
            <person name="Brown S.J."/>
            <person name="Demuth J.P."/>
            <person name="Drury D.W."/>
            <person name="Du Y.Z."/>
            <person name="Fujiwara H."/>
            <person name="Lorenzen M."/>
            <person name="Maselli V."/>
            <person name="Osanai M."/>
            <person name="Park Y."/>
            <person name="Robertson H.M."/>
            <person name="Tu Z."/>
            <person name="Wang J.J."/>
            <person name="Wang S."/>
            <person name="Richards S."/>
            <person name="Song H."/>
            <person name="Zhang L."/>
            <person name="Sodergren E."/>
            <person name="Werner D."/>
            <person name="Stanke M."/>
            <person name="Morgenstern B."/>
            <person name="Solovyev V."/>
            <person name="Kosarev P."/>
            <person name="Brown G."/>
            <person name="Chen H.C."/>
            <person name="Ermolaeva O."/>
            <person name="Hlavina W."/>
            <person name="Kapustin Y."/>
            <person name="Kiryutin B."/>
            <person name="Kitts P."/>
            <person name="Maglott D."/>
            <person name="Pruitt K."/>
            <person name="Sapojnikov V."/>
            <person name="Souvorov A."/>
            <person name="Mackey A.J."/>
            <person name="Waterhouse R.M."/>
            <person name="Wyder S."/>
            <person name="Zdobnov E.M."/>
            <person name="Zdobnov E.M."/>
            <person name="Wyder S."/>
            <person name="Kriventseva E.V."/>
            <person name="Kadowaki T."/>
            <person name="Bork P."/>
            <person name="Aranda M."/>
            <person name="Bao R."/>
            <person name="Beermann A."/>
            <person name="Berns N."/>
            <person name="Bolognesi R."/>
            <person name="Bonneton F."/>
            <person name="Bopp D."/>
            <person name="Brown S.J."/>
            <person name="Bucher G."/>
            <person name="Butts T."/>
            <person name="Chaumot A."/>
            <person name="Denell R.E."/>
            <person name="Ferrier D.E."/>
            <person name="Friedrich M."/>
            <person name="Gordon C.M."/>
            <person name="Jindra M."/>
            <person name="Klingler M."/>
            <person name="Lan Q."/>
            <person name="Lattorff H.M."/>
            <person name="Laudet V."/>
            <person name="von Levetsow C."/>
            <person name="Liu Z."/>
            <person name="Lutz R."/>
            <person name="Lynch J.A."/>
            <person name="da Fonseca R.N."/>
            <person name="Posnien N."/>
            <person name="Reuter R."/>
            <person name="Roth S."/>
            <person name="Savard J."/>
            <person name="Schinko J.B."/>
            <person name="Schmitt C."/>
            <person name="Schoppmeier M."/>
            <person name="Schroder R."/>
            <person name="Shippy T.D."/>
            <person name="Simonnet F."/>
            <person name="Marques-Souza H."/>
            <person name="Tautz D."/>
            <person name="Tomoyasu Y."/>
            <person name="Trauner J."/>
            <person name="Van der Zee M."/>
            <person name="Vervoort M."/>
            <person name="Wittkopp N."/>
            <person name="Wimmer E.A."/>
            <person name="Yang X."/>
            <person name="Jones A.K."/>
            <person name="Sattelle D.B."/>
            <person name="Ebert P.R."/>
            <person name="Nelson D."/>
            <person name="Scott J.G."/>
            <person name="Beeman R.W."/>
            <person name="Muthukrishnan S."/>
            <person name="Kramer K.J."/>
            <person name="Arakane Y."/>
            <person name="Beeman R.W."/>
            <person name="Zhu Q."/>
            <person name="Hogenkamp D."/>
            <person name="Dixit R."/>
            <person name="Oppert B."/>
            <person name="Jiang H."/>
            <person name="Zou Z."/>
            <person name="Marshall J."/>
            <person name="Elpidina E."/>
            <person name="Vinokurov K."/>
            <person name="Oppert C."/>
            <person name="Zou Z."/>
            <person name="Evans J."/>
            <person name="Lu Z."/>
            <person name="Zhao P."/>
            <person name="Sumathipala N."/>
            <person name="Altincicek B."/>
            <person name="Vilcinskas A."/>
            <person name="Williams M."/>
            <person name="Hultmark D."/>
            <person name="Hetru C."/>
            <person name="Jiang H."/>
            <person name="Grimmelikhuijzen C.J."/>
            <person name="Hauser F."/>
            <person name="Cazzamali G."/>
            <person name="Williamson M."/>
            <person name="Park Y."/>
            <person name="Li B."/>
            <person name="Tanaka Y."/>
            <person name="Predel R."/>
            <person name="Neupert S."/>
            <person name="Schachtner J."/>
            <person name="Verleyen P."/>
            <person name="Raible F."/>
            <person name="Bork P."/>
            <person name="Friedrich M."/>
            <person name="Walden K.K."/>
            <person name="Robertson H.M."/>
            <person name="Angeli S."/>
            <person name="Foret S."/>
            <person name="Bucher G."/>
            <person name="Schuetz S."/>
            <person name="Maleszka R."/>
            <person name="Wimmer E.A."/>
            <person name="Beeman R.W."/>
            <person name="Lorenzen M."/>
            <person name="Tomoyasu Y."/>
            <person name="Miller S.C."/>
            <person name="Grossmann D."/>
            <person name="Bucher G."/>
        </authorList>
    </citation>
    <scope>NUCLEOTIDE SEQUENCE [LARGE SCALE GENOMIC DNA]</scope>
    <source>
        <strain evidence="2 3">Georgia GA2</strain>
    </source>
</reference>
<dbReference type="InParanoid" id="A0A139W9N2"/>
<evidence type="ECO:0008006" key="4">
    <source>
        <dbReference type="Google" id="ProtNLM"/>
    </source>
</evidence>
<name>A0A139W9N2_TRICA</name>
<dbReference type="EMBL" id="KQ972202">
    <property type="protein sequence ID" value="KYB24606.1"/>
    <property type="molecule type" value="Genomic_DNA"/>
</dbReference>
<evidence type="ECO:0000256" key="1">
    <source>
        <dbReference type="SAM" id="MobiDB-lite"/>
    </source>
</evidence>
<organism evidence="2 3">
    <name type="scientific">Tribolium castaneum</name>
    <name type="common">Red flour beetle</name>
    <dbReference type="NCBI Taxonomy" id="7070"/>
    <lineage>
        <taxon>Eukaryota</taxon>
        <taxon>Metazoa</taxon>
        <taxon>Ecdysozoa</taxon>
        <taxon>Arthropoda</taxon>
        <taxon>Hexapoda</taxon>
        <taxon>Insecta</taxon>
        <taxon>Pterygota</taxon>
        <taxon>Neoptera</taxon>
        <taxon>Endopterygota</taxon>
        <taxon>Coleoptera</taxon>
        <taxon>Polyphaga</taxon>
        <taxon>Cucujiformia</taxon>
        <taxon>Tenebrionidae</taxon>
        <taxon>Tenebrionidae incertae sedis</taxon>
        <taxon>Tribolium</taxon>
    </lineage>
</organism>
<sequence>MWIKALRREDLTDTKIKYGRICSRHFHSGKPAALKDTTHPDWVPSKNMGYNVTGKKKLERYQRCKAREVQLELSPEMQEAKLPGDKKDRSFEENDTVLCRHYGDKNQKWKYGTIVTRNGNLNYELELSPEMQEAKLPGDKKDRSFEENDTVLCRHYGDKNQKWKYGTIVTRNGNLNYEVCVDGRIQRRHVDQLLPYNGPIPFQGIPVDSEIDNKEPNQELPTVETEELPRPISESTPVLVPEPEQPVIVNESGTLTLRRSTRIRKPVDRLNLFLMQNRKTPNITTGVSPAELIFKRNIRTRIDLVKLELSPEMQEAKLPGDKKDRSFEENDTVLCRHYGDKNQKWKYGTIVTRNGNLNYEVCVDGRIQRRHVDQLLPYNGPIPFQGIPVDSEIDNKEPNQELPTVETEELPRPISESTPVLVPEPEQPVIVKNQWSDMLLRYVF</sequence>
<protein>
    <recommendedName>
        <fullName evidence="4">THAP-type domain-containing protein</fullName>
    </recommendedName>
</protein>
<keyword evidence="3" id="KW-1185">Reference proteome</keyword>